<evidence type="ECO:0000313" key="3">
    <source>
        <dbReference type="Proteomes" id="UP000639338"/>
    </source>
</evidence>
<keyword evidence="1" id="KW-0175">Coiled coil</keyword>
<evidence type="ECO:0000256" key="1">
    <source>
        <dbReference type="SAM" id="Coils"/>
    </source>
</evidence>
<keyword evidence="3" id="KW-1185">Reference proteome</keyword>
<protein>
    <submittedName>
        <fullName evidence="2">Uncharacterized protein</fullName>
    </submittedName>
</protein>
<dbReference type="EMBL" id="JACMRX010000005">
    <property type="protein sequence ID" value="KAF7989942.1"/>
    <property type="molecule type" value="Genomic_DNA"/>
</dbReference>
<gene>
    <name evidence="2" type="ORF">HCN44_008616</name>
</gene>
<comment type="caution">
    <text evidence="2">The sequence shown here is derived from an EMBL/GenBank/DDBJ whole genome shotgun (WGS) entry which is preliminary data.</text>
</comment>
<dbReference type="Proteomes" id="UP000639338">
    <property type="component" value="Unassembled WGS sequence"/>
</dbReference>
<evidence type="ECO:0000313" key="2">
    <source>
        <dbReference type="EMBL" id="KAF7989942.1"/>
    </source>
</evidence>
<organism evidence="2 3">
    <name type="scientific">Aphidius gifuensis</name>
    <name type="common">Parasitoid wasp</name>
    <dbReference type="NCBI Taxonomy" id="684658"/>
    <lineage>
        <taxon>Eukaryota</taxon>
        <taxon>Metazoa</taxon>
        <taxon>Ecdysozoa</taxon>
        <taxon>Arthropoda</taxon>
        <taxon>Hexapoda</taxon>
        <taxon>Insecta</taxon>
        <taxon>Pterygota</taxon>
        <taxon>Neoptera</taxon>
        <taxon>Endopterygota</taxon>
        <taxon>Hymenoptera</taxon>
        <taxon>Apocrita</taxon>
        <taxon>Ichneumonoidea</taxon>
        <taxon>Braconidae</taxon>
        <taxon>Aphidiinae</taxon>
        <taxon>Aphidius</taxon>
    </lineage>
</organism>
<feature type="coiled-coil region" evidence="1">
    <location>
        <begin position="42"/>
        <end position="76"/>
    </location>
</feature>
<dbReference type="OrthoDB" id="6349744at2759"/>
<sequence>MIHKILSDKEKFCVHNSSELFLQFIRQFSDLELGIATDKDHLSEDETQIKTLREKISRTKDKITKEDNKNRELVENVCTYEKTIKMLQGEFNCLKIENQSAISSVNKLKRKIMNPNRKDQEILERGKKKLNYYKVLSGIRWDYPELKNSVKGYITNRDEYIHAFCFDRETNKYGEKLWLEVGKGSLRLKETEIQQLVAEI</sequence>
<name>A0A835CN69_APHGI</name>
<proteinExistence type="predicted"/>
<reference evidence="2 3" key="1">
    <citation type="submission" date="2020-08" db="EMBL/GenBank/DDBJ databases">
        <title>Aphidius gifuensis genome sequencing and assembly.</title>
        <authorList>
            <person name="Du Z."/>
        </authorList>
    </citation>
    <scope>NUCLEOTIDE SEQUENCE [LARGE SCALE GENOMIC DNA]</scope>
    <source>
        <strain evidence="2">YNYX2018</strain>
        <tissue evidence="2">Adults</tissue>
    </source>
</reference>
<dbReference type="Gene3D" id="3.30.160.570">
    <property type="entry name" value="Ncd80 complex, Spc24 subunit"/>
    <property type="match status" value="1"/>
</dbReference>
<dbReference type="AlphaFoldDB" id="A0A835CN69"/>
<accession>A0A835CN69</accession>